<dbReference type="Proteomes" id="UP001223586">
    <property type="component" value="Unassembled WGS sequence"/>
</dbReference>
<dbReference type="EMBL" id="JAUSTT010000005">
    <property type="protein sequence ID" value="MDQ0175225.1"/>
    <property type="molecule type" value="Genomic_DNA"/>
</dbReference>
<dbReference type="InterPro" id="IPR052399">
    <property type="entry name" value="Phage_Baseplate_Assmbl_Protein"/>
</dbReference>
<comment type="caution">
    <text evidence="5">The sequence shown here is derived from an EMBL/GenBank/DDBJ whole genome shotgun (WGS) entry which is preliminary data.</text>
</comment>
<dbReference type="InterPro" id="IPR006949">
    <property type="entry name" value="Barrel_Baseplate_J-like"/>
</dbReference>
<feature type="domain" description="Baseplate J-like central" evidence="3">
    <location>
        <begin position="205"/>
        <end position="280"/>
    </location>
</feature>
<name>A0ABT9WPK8_9BACI</name>
<feature type="domain" description="Baseplate J-like C-terminal" evidence="4">
    <location>
        <begin position="288"/>
        <end position="370"/>
    </location>
</feature>
<sequence length="371" mass="39999">MEQSTFALPDFLQVSEEDIHQRMLKSLPRNYDLSEGALIYDVTKPVAMEKAKMIEYELTLTMMMMFPQFAEGIFLDWHGTPIGVTRRPAVAAKGSHMVFIGKPGVTIRAGTKVATVASDHTAAIVFKTTQEITTDENGKAVTSIEAVEPGVVGNVPAESIRILMEPIPGIVEIINEEATSGGADIESDSSFRERIIDRDQNKSLSGARRDYERWAKEVPGVGEVIVLPEWNGAGTVKVMITDSNGGVATPELIAAVQQHIAPDERKGGGLAPIGALVTVDSVERMTVHLSFSLELEDGADIEEILASIKQAVAAYFSDVSIGGLIRYARIGSFIIETQGVKDYDNLLLNGLAENIQLDSGEIAVVGEVKAS</sequence>
<evidence type="ECO:0000313" key="6">
    <source>
        <dbReference type="Proteomes" id="UP001223586"/>
    </source>
</evidence>
<reference evidence="5 6" key="1">
    <citation type="submission" date="2023-07" db="EMBL/GenBank/DDBJ databases">
        <title>Genomic Encyclopedia of Type Strains, Phase IV (KMG-IV): sequencing the most valuable type-strain genomes for metagenomic binning, comparative biology and taxonomic classification.</title>
        <authorList>
            <person name="Goeker M."/>
        </authorList>
    </citation>
    <scope>NUCLEOTIDE SEQUENCE [LARGE SCALE GENOMIC DNA]</scope>
    <source>
        <strain evidence="5 6">DSM 23837</strain>
    </source>
</reference>
<dbReference type="PANTHER" id="PTHR37829:SF3">
    <property type="entry name" value="PROTEIN JAYE-RELATED"/>
    <property type="match status" value="1"/>
</dbReference>
<gene>
    <name evidence="5" type="ORF">J2S08_001059</name>
</gene>
<evidence type="ECO:0000259" key="2">
    <source>
        <dbReference type="Pfam" id="PF04865"/>
    </source>
</evidence>
<dbReference type="Pfam" id="PF26078">
    <property type="entry name" value="Baseplate_J_M"/>
    <property type="match status" value="1"/>
</dbReference>
<evidence type="ECO:0000259" key="3">
    <source>
        <dbReference type="Pfam" id="PF26078"/>
    </source>
</evidence>
<organism evidence="5 6">
    <name type="scientific">Bacillus chungangensis</name>
    <dbReference type="NCBI Taxonomy" id="587633"/>
    <lineage>
        <taxon>Bacteria</taxon>
        <taxon>Bacillati</taxon>
        <taxon>Bacillota</taxon>
        <taxon>Bacilli</taxon>
        <taxon>Bacillales</taxon>
        <taxon>Bacillaceae</taxon>
        <taxon>Bacillus</taxon>
    </lineage>
</organism>
<accession>A0ABT9WPK8</accession>
<keyword evidence="6" id="KW-1185">Reference proteome</keyword>
<dbReference type="PANTHER" id="PTHR37829">
    <property type="entry name" value="PHAGE-LIKE ELEMENT PBSX PROTEIN XKDT"/>
    <property type="match status" value="1"/>
</dbReference>
<evidence type="ECO:0000259" key="4">
    <source>
        <dbReference type="Pfam" id="PF26079"/>
    </source>
</evidence>
<proteinExistence type="inferred from homology"/>
<comment type="similarity">
    <text evidence="1">Belongs to the Mu gp47/PBSX XkdT family.</text>
</comment>
<dbReference type="InterPro" id="IPR058530">
    <property type="entry name" value="Baseplate_J-like_C"/>
</dbReference>
<feature type="domain" description="Baseplate protein J-like barrel" evidence="2">
    <location>
        <begin position="98"/>
        <end position="182"/>
    </location>
</feature>
<dbReference type="Pfam" id="PF04865">
    <property type="entry name" value="Baseplate_J"/>
    <property type="match status" value="1"/>
</dbReference>
<dbReference type="InterPro" id="IPR058531">
    <property type="entry name" value="Baseplate_J_M"/>
</dbReference>
<evidence type="ECO:0000256" key="1">
    <source>
        <dbReference type="ARBA" id="ARBA00038087"/>
    </source>
</evidence>
<dbReference type="RefSeq" id="WP_307227364.1">
    <property type="nucleotide sequence ID" value="NZ_JAUSTT010000005.1"/>
</dbReference>
<evidence type="ECO:0000313" key="5">
    <source>
        <dbReference type="EMBL" id="MDQ0175225.1"/>
    </source>
</evidence>
<protein>
    <submittedName>
        <fullName evidence="5">Phage protein gp47/JayE</fullName>
    </submittedName>
</protein>
<dbReference type="Pfam" id="PF26079">
    <property type="entry name" value="Baseplate_J_C"/>
    <property type="match status" value="1"/>
</dbReference>